<feature type="transmembrane region" description="Helical" evidence="1">
    <location>
        <begin position="20"/>
        <end position="38"/>
    </location>
</feature>
<dbReference type="AlphaFoldDB" id="A0AAE6IJ31"/>
<accession>A0AAE6IJ31</accession>
<protein>
    <submittedName>
        <fullName evidence="2">DUF3290 domain-containing protein</fullName>
    </submittedName>
</protein>
<dbReference type="InterPro" id="IPR021707">
    <property type="entry name" value="DUF3290"/>
</dbReference>
<keyword evidence="1" id="KW-1133">Transmembrane helix</keyword>
<organism evidence="2 3">
    <name type="scientific">Leuconostoc carnosum</name>
    <dbReference type="NCBI Taxonomy" id="1252"/>
    <lineage>
        <taxon>Bacteria</taxon>
        <taxon>Bacillati</taxon>
        <taxon>Bacillota</taxon>
        <taxon>Bacilli</taxon>
        <taxon>Lactobacillales</taxon>
        <taxon>Lactobacillaceae</taxon>
        <taxon>Leuconostoc</taxon>
    </lineage>
</organism>
<reference evidence="2 3" key="1">
    <citation type="submission" date="2019-06" db="EMBL/GenBank/DDBJ databases">
        <title>Genome analyses of bacteria isolated from kimchi.</title>
        <authorList>
            <person name="Lee S."/>
            <person name="Ahn S."/>
            <person name="Roh S."/>
        </authorList>
    </citation>
    <scope>NUCLEOTIDE SEQUENCE [LARGE SCALE GENOMIC DNA]</scope>
    <source>
        <strain evidence="2 3">CBA3620</strain>
    </source>
</reference>
<evidence type="ECO:0000313" key="3">
    <source>
        <dbReference type="Proteomes" id="UP000321332"/>
    </source>
</evidence>
<keyword evidence="1" id="KW-0812">Transmembrane</keyword>
<keyword evidence="1" id="KW-0472">Membrane</keyword>
<evidence type="ECO:0000313" key="2">
    <source>
        <dbReference type="EMBL" id="QEA33220.1"/>
    </source>
</evidence>
<dbReference type="Proteomes" id="UP000321332">
    <property type="component" value="Chromosome"/>
</dbReference>
<gene>
    <name evidence="2" type="ORF">FGL89_03175</name>
</gene>
<dbReference type="Pfam" id="PF11694">
    <property type="entry name" value="DUF3290"/>
    <property type="match status" value="1"/>
</dbReference>
<evidence type="ECO:0000256" key="1">
    <source>
        <dbReference type="SAM" id="Phobius"/>
    </source>
</evidence>
<sequence length="147" mass="16839">MTFYSADYLAKHSSINDTIGISLMVIAFILMAVGAVAFMRNRMQTRYRELSIIALLFFLFLAGARYTDYEQAKSLDNQRTQMSSFGKQFAKAQGISTKQLFFNTKTVSDGMLVKIAKKYYRLTMSTDQQSYNLTRVYLVNSEVKVIK</sequence>
<dbReference type="GeneID" id="61186732"/>
<dbReference type="RefSeq" id="WP_014973843.1">
    <property type="nucleotide sequence ID" value="NZ_BPKR01000007.1"/>
</dbReference>
<dbReference type="EMBL" id="CP042374">
    <property type="protein sequence ID" value="QEA33220.1"/>
    <property type="molecule type" value="Genomic_DNA"/>
</dbReference>
<dbReference type="OMA" id="MIVRIDS"/>
<feature type="transmembrane region" description="Helical" evidence="1">
    <location>
        <begin position="50"/>
        <end position="67"/>
    </location>
</feature>
<proteinExistence type="predicted"/>
<name>A0AAE6IJ31_LEUCA</name>